<organism evidence="4 5">
    <name type="scientific">Pedobacter duraquae</name>
    <dbReference type="NCBI Taxonomy" id="425511"/>
    <lineage>
        <taxon>Bacteria</taxon>
        <taxon>Pseudomonadati</taxon>
        <taxon>Bacteroidota</taxon>
        <taxon>Sphingobacteriia</taxon>
        <taxon>Sphingobacteriales</taxon>
        <taxon>Sphingobacteriaceae</taxon>
        <taxon>Pedobacter</taxon>
    </lineage>
</organism>
<comment type="caution">
    <text evidence="4">The sequence shown here is derived from an EMBL/GenBank/DDBJ whole genome shotgun (WGS) entry which is preliminary data.</text>
</comment>
<dbReference type="Pfam" id="PF01965">
    <property type="entry name" value="DJ-1_PfpI"/>
    <property type="match status" value="1"/>
</dbReference>
<dbReference type="Proteomes" id="UP000295499">
    <property type="component" value="Unassembled WGS sequence"/>
</dbReference>
<dbReference type="InterPro" id="IPR029062">
    <property type="entry name" value="Class_I_gatase-like"/>
</dbReference>
<name>A0A4R6IKG5_9SPHI</name>
<dbReference type="AlphaFoldDB" id="A0A4R6IKG5"/>
<gene>
    <name evidence="4" type="ORF">CLV32_1528</name>
</gene>
<protein>
    <submittedName>
        <fullName evidence="4">Transcriptional regulator GlxA family with amidase domain</fullName>
    </submittedName>
</protein>
<dbReference type="InterPro" id="IPR009057">
    <property type="entry name" value="Homeodomain-like_sf"/>
</dbReference>
<evidence type="ECO:0000313" key="4">
    <source>
        <dbReference type="EMBL" id="TDO22552.1"/>
    </source>
</evidence>
<dbReference type="Pfam" id="PF12833">
    <property type="entry name" value="HTH_18"/>
    <property type="match status" value="1"/>
</dbReference>
<evidence type="ECO:0000313" key="5">
    <source>
        <dbReference type="Proteomes" id="UP000295499"/>
    </source>
</evidence>
<dbReference type="InterPro" id="IPR052158">
    <property type="entry name" value="INH-QAR"/>
</dbReference>
<evidence type="ECO:0000256" key="2">
    <source>
        <dbReference type="ARBA" id="ARBA00023163"/>
    </source>
</evidence>
<dbReference type="PANTHER" id="PTHR43130">
    <property type="entry name" value="ARAC-FAMILY TRANSCRIPTIONAL REGULATOR"/>
    <property type="match status" value="1"/>
</dbReference>
<sequence length="320" mass="36089">MVQLGILLSQNHRLLSVAAVFDVFESVNRFCHENGLPDQFRIQTIRTGDDGVIYNRFPELTLSDPQQFDLIIVPAFNSGNVPIYIQENGHVLSWLRQQHKQGAELASVCSGAFLLAATGLLNGKCATTHMDAISDFSAAFPEVNVQAEAVVTSDQGIYTSGGATSSFHLLIQLIEKYTDRDMAIRIAKFFAIDLDRNHQTYFGSFQPTQTHHDELVKKVQQRIKNDFAAITTIEELLRDIPTSRRNFVRRFKLVTGNTPIEYLQKTRIEAAKRYLEKTSGGILESMIESGYNDQKAFRLLFKKTVGITPSAYRSKYMSRV</sequence>
<accession>A0A4R6IKG5</accession>
<evidence type="ECO:0000256" key="1">
    <source>
        <dbReference type="ARBA" id="ARBA00023015"/>
    </source>
</evidence>
<keyword evidence="1" id="KW-0805">Transcription regulation</keyword>
<evidence type="ECO:0000259" key="3">
    <source>
        <dbReference type="PROSITE" id="PS01124"/>
    </source>
</evidence>
<dbReference type="Gene3D" id="3.40.50.880">
    <property type="match status" value="1"/>
</dbReference>
<reference evidence="4 5" key="1">
    <citation type="submission" date="2019-03" db="EMBL/GenBank/DDBJ databases">
        <title>Genomic Encyclopedia of Archaeal and Bacterial Type Strains, Phase II (KMG-II): from individual species to whole genera.</title>
        <authorList>
            <person name="Goeker M."/>
        </authorList>
    </citation>
    <scope>NUCLEOTIDE SEQUENCE [LARGE SCALE GENOMIC DNA]</scope>
    <source>
        <strain evidence="4 5">DSM 19034</strain>
    </source>
</reference>
<dbReference type="Gene3D" id="1.10.10.60">
    <property type="entry name" value="Homeodomain-like"/>
    <property type="match status" value="2"/>
</dbReference>
<dbReference type="OrthoDB" id="9803764at2"/>
<dbReference type="InterPro" id="IPR002818">
    <property type="entry name" value="DJ-1/PfpI"/>
</dbReference>
<dbReference type="GO" id="GO:0003700">
    <property type="term" value="F:DNA-binding transcription factor activity"/>
    <property type="evidence" value="ECO:0007669"/>
    <property type="project" value="InterPro"/>
</dbReference>
<dbReference type="PANTHER" id="PTHR43130:SF3">
    <property type="entry name" value="HTH-TYPE TRANSCRIPTIONAL REGULATOR RV1931C"/>
    <property type="match status" value="1"/>
</dbReference>
<dbReference type="GO" id="GO:0043565">
    <property type="term" value="F:sequence-specific DNA binding"/>
    <property type="evidence" value="ECO:0007669"/>
    <property type="project" value="InterPro"/>
</dbReference>
<keyword evidence="5" id="KW-1185">Reference proteome</keyword>
<dbReference type="SMART" id="SM00342">
    <property type="entry name" value="HTH_ARAC"/>
    <property type="match status" value="1"/>
</dbReference>
<dbReference type="SUPFAM" id="SSF46689">
    <property type="entry name" value="Homeodomain-like"/>
    <property type="match status" value="1"/>
</dbReference>
<keyword evidence="2" id="KW-0804">Transcription</keyword>
<dbReference type="RefSeq" id="WP_133554005.1">
    <property type="nucleotide sequence ID" value="NZ_SNWM01000002.1"/>
</dbReference>
<dbReference type="SUPFAM" id="SSF52317">
    <property type="entry name" value="Class I glutamine amidotransferase-like"/>
    <property type="match status" value="1"/>
</dbReference>
<proteinExistence type="predicted"/>
<feature type="domain" description="HTH araC/xylS-type" evidence="3">
    <location>
        <begin position="217"/>
        <end position="315"/>
    </location>
</feature>
<dbReference type="EMBL" id="SNWM01000002">
    <property type="protein sequence ID" value="TDO22552.1"/>
    <property type="molecule type" value="Genomic_DNA"/>
</dbReference>
<dbReference type="PROSITE" id="PS01124">
    <property type="entry name" value="HTH_ARAC_FAMILY_2"/>
    <property type="match status" value="1"/>
</dbReference>
<dbReference type="InterPro" id="IPR018060">
    <property type="entry name" value="HTH_AraC"/>
</dbReference>